<dbReference type="InterPro" id="IPR001173">
    <property type="entry name" value="Glyco_trans_2-like"/>
</dbReference>
<evidence type="ECO:0000256" key="3">
    <source>
        <dbReference type="ARBA" id="ARBA00022679"/>
    </source>
</evidence>
<feature type="domain" description="Glycosyltransferase 2-like" evidence="4">
    <location>
        <begin position="10"/>
        <end position="123"/>
    </location>
</feature>
<name>A0A5C6C9C9_9BACT</name>
<keyword evidence="6" id="KW-1185">Reference proteome</keyword>
<evidence type="ECO:0000256" key="2">
    <source>
        <dbReference type="ARBA" id="ARBA00022676"/>
    </source>
</evidence>
<dbReference type="EC" id="2.4.-.-" evidence="5"/>
<evidence type="ECO:0000313" key="6">
    <source>
        <dbReference type="Proteomes" id="UP000316304"/>
    </source>
</evidence>
<keyword evidence="2 5" id="KW-0328">Glycosyltransferase</keyword>
<reference evidence="5 6" key="1">
    <citation type="submission" date="2019-02" db="EMBL/GenBank/DDBJ databases">
        <title>Deep-cultivation of Planctomycetes and their phenomic and genomic characterization uncovers novel biology.</title>
        <authorList>
            <person name="Wiegand S."/>
            <person name="Jogler M."/>
            <person name="Boedeker C."/>
            <person name="Pinto D."/>
            <person name="Vollmers J."/>
            <person name="Rivas-Marin E."/>
            <person name="Kohn T."/>
            <person name="Peeters S.H."/>
            <person name="Heuer A."/>
            <person name="Rast P."/>
            <person name="Oberbeckmann S."/>
            <person name="Bunk B."/>
            <person name="Jeske O."/>
            <person name="Meyerdierks A."/>
            <person name="Storesund J.E."/>
            <person name="Kallscheuer N."/>
            <person name="Luecker S."/>
            <person name="Lage O.M."/>
            <person name="Pohl T."/>
            <person name="Merkel B.J."/>
            <person name="Hornburger P."/>
            <person name="Mueller R.-W."/>
            <person name="Bruemmer F."/>
            <person name="Labrenz M."/>
            <person name="Spormann A.M."/>
            <person name="Op Den Camp H."/>
            <person name="Overmann J."/>
            <person name="Amann R."/>
            <person name="Jetten M.S.M."/>
            <person name="Mascher T."/>
            <person name="Medema M.H."/>
            <person name="Devos D.P."/>
            <person name="Kaster A.-K."/>
            <person name="Ovreas L."/>
            <person name="Rohde M."/>
            <person name="Galperin M.Y."/>
            <person name="Jogler C."/>
        </authorList>
    </citation>
    <scope>NUCLEOTIDE SEQUENCE [LARGE SCALE GENOMIC DNA]</scope>
    <source>
        <strain evidence="5 6">Pla52o</strain>
    </source>
</reference>
<dbReference type="RefSeq" id="WP_146596594.1">
    <property type="nucleotide sequence ID" value="NZ_SJPT01000008.1"/>
</dbReference>
<dbReference type="CDD" id="cd00761">
    <property type="entry name" value="Glyco_tranf_GTA_type"/>
    <property type="match status" value="1"/>
</dbReference>
<dbReference type="Pfam" id="PF00535">
    <property type="entry name" value="Glycos_transf_2"/>
    <property type="match status" value="1"/>
</dbReference>
<evidence type="ECO:0000259" key="4">
    <source>
        <dbReference type="Pfam" id="PF00535"/>
    </source>
</evidence>
<sequence length="324" mass="36542">MHRDDQPEVSVVIPVYNASAYLAEAVESVLRQTFTDWELVAVDDGSSDNSLEILRGFESQDSRIKVLPLTHRGIAGTRNAGIHAAQGEYLAALDNDDIMCPRRLEVQVDFMRKHPDFVAVGAAGLLVDADGDPIAERSFPSSSEEVESELLKGRNPLMQSGMMFRREAMLRVGAYQDDRNFAEDYDLFLRLTEIGRIGNLNEVLMRQRQHISRASAAHYADQNRVVMLALRDAYARRGLTQSLPTIEGSWHPTTARDYHIRCASDAWDAGNITTVRKHAGALVREQAFSPRGWELYARTIMGRNLYRGVAQFKSFFRPLKKLCR</sequence>
<comment type="caution">
    <text evidence="5">The sequence shown here is derived from an EMBL/GenBank/DDBJ whole genome shotgun (WGS) entry which is preliminary data.</text>
</comment>
<dbReference type="SUPFAM" id="SSF53448">
    <property type="entry name" value="Nucleotide-diphospho-sugar transferases"/>
    <property type="match status" value="1"/>
</dbReference>
<dbReference type="AlphaFoldDB" id="A0A5C6C9C9"/>
<dbReference type="PANTHER" id="PTHR43685:SF5">
    <property type="entry name" value="GLYCOSYLTRANSFERASE EPSE-RELATED"/>
    <property type="match status" value="1"/>
</dbReference>
<comment type="similarity">
    <text evidence="1">Belongs to the glycosyltransferase 2 family.</text>
</comment>
<accession>A0A5C6C9C9</accession>
<dbReference type="Gene3D" id="3.90.550.10">
    <property type="entry name" value="Spore Coat Polysaccharide Biosynthesis Protein SpsA, Chain A"/>
    <property type="match status" value="1"/>
</dbReference>
<keyword evidence="3 5" id="KW-0808">Transferase</keyword>
<dbReference type="InterPro" id="IPR050834">
    <property type="entry name" value="Glycosyltransf_2"/>
</dbReference>
<dbReference type="OrthoDB" id="9772170at2"/>
<dbReference type="EMBL" id="SJPT01000008">
    <property type="protein sequence ID" value="TWU20715.1"/>
    <property type="molecule type" value="Genomic_DNA"/>
</dbReference>
<proteinExistence type="inferred from homology"/>
<evidence type="ECO:0000313" key="5">
    <source>
        <dbReference type="EMBL" id="TWU20715.1"/>
    </source>
</evidence>
<dbReference type="PANTHER" id="PTHR43685">
    <property type="entry name" value="GLYCOSYLTRANSFERASE"/>
    <property type="match status" value="1"/>
</dbReference>
<organism evidence="5 6">
    <name type="scientific">Novipirellula galeiformis</name>
    <dbReference type="NCBI Taxonomy" id="2528004"/>
    <lineage>
        <taxon>Bacteria</taxon>
        <taxon>Pseudomonadati</taxon>
        <taxon>Planctomycetota</taxon>
        <taxon>Planctomycetia</taxon>
        <taxon>Pirellulales</taxon>
        <taxon>Pirellulaceae</taxon>
        <taxon>Novipirellula</taxon>
    </lineage>
</organism>
<gene>
    <name evidence="5" type="primary">epsE_4</name>
    <name evidence="5" type="ORF">Pla52o_45940</name>
</gene>
<dbReference type="InterPro" id="IPR029044">
    <property type="entry name" value="Nucleotide-diphossugar_trans"/>
</dbReference>
<dbReference type="GO" id="GO:0016757">
    <property type="term" value="F:glycosyltransferase activity"/>
    <property type="evidence" value="ECO:0007669"/>
    <property type="project" value="UniProtKB-KW"/>
</dbReference>
<dbReference type="Proteomes" id="UP000316304">
    <property type="component" value="Unassembled WGS sequence"/>
</dbReference>
<protein>
    <submittedName>
        <fullName evidence="5">Putative glycosyltransferase EpsE</fullName>
        <ecNumber evidence="5">2.4.-.-</ecNumber>
    </submittedName>
</protein>
<evidence type="ECO:0000256" key="1">
    <source>
        <dbReference type="ARBA" id="ARBA00006739"/>
    </source>
</evidence>